<reference evidence="6" key="1">
    <citation type="submission" date="2012-12" db="EMBL/GenBank/DDBJ databases">
        <authorList>
            <person name="Hellsten U."/>
            <person name="Grimwood J."/>
            <person name="Chapman J.A."/>
            <person name="Shapiro H."/>
            <person name="Aerts A."/>
            <person name="Otillar R.P."/>
            <person name="Terry A.Y."/>
            <person name="Boore J.L."/>
            <person name="Simakov O."/>
            <person name="Marletaz F."/>
            <person name="Cho S.-J."/>
            <person name="Edsinger-Gonzales E."/>
            <person name="Havlak P."/>
            <person name="Kuo D.-H."/>
            <person name="Larsson T."/>
            <person name="Lv J."/>
            <person name="Arendt D."/>
            <person name="Savage R."/>
            <person name="Osoegawa K."/>
            <person name="de Jong P."/>
            <person name="Lindberg D.R."/>
            <person name="Seaver E.C."/>
            <person name="Weisblat D.A."/>
            <person name="Putnam N.H."/>
            <person name="Grigoriev I.V."/>
            <person name="Rokhsar D.S."/>
        </authorList>
    </citation>
    <scope>NUCLEOTIDE SEQUENCE</scope>
    <source>
        <strain evidence="6">I ESC-2004</strain>
    </source>
</reference>
<evidence type="ECO:0000256" key="2">
    <source>
        <dbReference type="ARBA" id="ARBA00023180"/>
    </source>
</evidence>
<evidence type="ECO:0000313" key="4">
    <source>
        <dbReference type="EMBL" id="ELT87840.1"/>
    </source>
</evidence>
<feature type="chain" id="PRO_5008786741" description="Protein quiver" evidence="3">
    <location>
        <begin position="21"/>
        <end position="253"/>
    </location>
</feature>
<dbReference type="Proteomes" id="UP000014760">
    <property type="component" value="Unassembled WGS sequence"/>
</dbReference>
<dbReference type="InterPro" id="IPR031424">
    <property type="entry name" value="QVR-like"/>
</dbReference>
<keyword evidence="1 3" id="KW-0732">Signal</keyword>
<dbReference type="HOGENOM" id="CLU_1099394_0_0_1"/>
<keyword evidence="2" id="KW-0325">Glycoprotein</keyword>
<reference evidence="5" key="3">
    <citation type="submission" date="2015-06" db="UniProtKB">
        <authorList>
            <consortium name="EnsemblMetazoa"/>
        </authorList>
    </citation>
    <scope>IDENTIFICATION</scope>
</reference>
<dbReference type="GO" id="GO:0030431">
    <property type="term" value="P:sleep"/>
    <property type="evidence" value="ECO:0007669"/>
    <property type="project" value="InterPro"/>
</dbReference>
<dbReference type="PANTHER" id="PTHR38332:SF2">
    <property type="entry name" value="PROTEIN QUIVER"/>
    <property type="match status" value="1"/>
</dbReference>
<accession>R7T8W4</accession>
<evidence type="ECO:0008006" key="7">
    <source>
        <dbReference type="Google" id="ProtNLM"/>
    </source>
</evidence>
<evidence type="ECO:0000256" key="3">
    <source>
        <dbReference type="SAM" id="SignalP"/>
    </source>
</evidence>
<dbReference type="Pfam" id="PF17064">
    <property type="entry name" value="QVR"/>
    <property type="match status" value="1"/>
</dbReference>
<dbReference type="EnsemblMetazoa" id="CapteT208143">
    <property type="protein sequence ID" value="CapteP208143"/>
    <property type="gene ID" value="CapteG208143"/>
</dbReference>
<organism evidence="4">
    <name type="scientific">Capitella teleta</name>
    <name type="common">Polychaete worm</name>
    <dbReference type="NCBI Taxonomy" id="283909"/>
    <lineage>
        <taxon>Eukaryota</taxon>
        <taxon>Metazoa</taxon>
        <taxon>Spiralia</taxon>
        <taxon>Lophotrochozoa</taxon>
        <taxon>Annelida</taxon>
        <taxon>Polychaeta</taxon>
        <taxon>Sedentaria</taxon>
        <taxon>Scolecida</taxon>
        <taxon>Capitellidae</taxon>
        <taxon>Capitella</taxon>
    </lineage>
</organism>
<dbReference type="PANTHER" id="PTHR38332">
    <property type="entry name" value="PROTEIN CBG11604"/>
    <property type="match status" value="1"/>
</dbReference>
<name>R7T8W4_CAPTE</name>
<evidence type="ECO:0000256" key="1">
    <source>
        <dbReference type="ARBA" id="ARBA00022729"/>
    </source>
</evidence>
<dbReference type="EMBL" id="AMQN01015652">
    <property type="status" value="NOT_ANNOTATED_CDS"/>
    <property type="molecule type" value="Genomic_DNA"/>
</dbReference>
<feature type="signal peptide" evidence="3">
    <location>
        <begin position="1"/>
        <end position="20"/>
    </location>
</feature>
<proteinExistence type="predicted"/>
<dbReference type="EMBL" id="KB312113">
    <property type="protein sequence ID" value="ELT87840.1"/>
    <property type="molecule type" value="Genomic_DNA"/>
</dbReference>
<evidence type="ECO:0000313" key="6">
    <source>
        <dbReference type="Proteomes" id="UP000014760"/>
    </source>
</evidence>
<keyword evidence="6" id="KW-1185">Reference proteome</keyword>
<dbReference type="EMBL" id="AMQN01015653">
    <property type="status" value="NOT_ANNOTATED_CDS"/>
    <property type="molecule type" value="Genomic_DNA"/>
</dbReference>
<dbReference type="OrthoDB" id="75169at2759"/>
<dbReference type="GO" id="GO:0032222">
    <property type="term" value="P:regulation of synaptic transmission, cholinergic"/>
    <property type="evidence" value="ECO:0007669"/>
    <property type="project" value="InterPro"/>
</dbReference>
<dbReference type="AlphaFoldDB" id="R7T8W4"/>
<reference evidence="4 6" key="2">
    <citation type="journal article" date="2013" name="Nature">
        <title>Insights into bilaterian evolution from three spiralian genomes.</title>
        <authorList>
            <person name="Simakov O."/>
            <person name="Marletaz F."/>
            <person name="Cho S.J."/>
            <person name="Edsinger-Gonzales E."/>
            <person name="Havlak P."/>
            <person name="Hellsten U."/>
            <person name="Kuo D.H."/>
            <person name="Larsson T."/>
            <person name="Lv J."/>
            <person name="Arendt D."/>
            <person name="Savage R."/>
            <person name="Osoegawa K."/>
            <person name="de Jong P."/>
            <person name="Grimwood J."/>
            <person name="Chapman J.A."/>
            <person name="Shapiro H."/>
            <person name="Aerts A."/>
            <person name="Otillar R.P."/>
            <person name="Terry A.Y."/>
            <person name="Boore J.L."/>
            <person name="Grigoriev I.V."/>
            <person name="Lindberg D.R."/>
            <person name="Seaver E.C."/>
            <person name="Weisblat D.A."/>
            <person name="Putnam N.H."/>
            <person name="Rokhsar D.S."/>
        </authorList>
    </citation>
    <scope>NUCLEOTIDE SEQUENCE</scope>
    <source>
        <strain evidence="4 6">I ESC-2004</strain>
    </source>
</reference>
<sequence>MWVESLWMSLLLVLCGGVCAAPVARPPRLAYQPVKLTEPLAQSGKKDGVDCTSSLHGLSDTLIISSQLLAVHIELTASHNTNASQFLDLINSPTRHVNNRSTLKDNIFSNNITTKHETNVIHTDISVAAIDCFECLSIDGTVTDCEDRFGPHNETGHLLSKDCRTGFLRFRASYCVKIKGQKKVTGEHLLIRTCSMDDWGTQCGDIALEQGPSRYKEVISGCLASCDFDGCNSARRHCGHASLWMLVLLALRN</sequence>
<evidence type="ECO:0000313" key="5">
    <source>
        <dbReference type="EnsemblMetazoa" id="CapteP208143"/>
    </source>
</evidence>
<protein>
    <recommendedName>
        <fullName evidence="7">Protein quiver</fullName>
    </recommendedName>
</protein>
<gene>
    <name evidence="4" type="ORF">CAPTEDRAFT_208143</name>
</gene>